<name>A0ABX7C2V1_9HYPH</name>
<reference evidence="1 2" key="1">
    <citation type="submission" date="2021-01" db="EMBL/GenBank/DDBJ databases">
        <title>Genome seq and assembly of Devosia sp. LEGU1.</title>
        <authorList>
            <person name="Chhetri G."/>
        </authorList>
    </citation>
    <scope>NUCLEOTIDE SEQUENCE [LARGE SCALE GENOMIC DNA]</scope>
    <source>
        <strain evidence="1 2">LEGU1</strain>
    </source>
</reference>
<sequence>MRSAAVLMVFLAAFGLSSARYIVPAYSSATTWLDNDVQRLPNIREVTEECRGPFIRKFLSLQDWDRPSMLVFGDSQSVAMGVPKENTWSEHFKNRVAPELQVINLAVIDGRPGDAEFIARQVPGEVEISVYGLNQSHFVGAQHRNVPSVEETPFEFLRCVSEMRRFLAMTPLSIPGAGSIPETYSAADLPADRYDLTIDGPVVRSVVQAVADTASRSVVFVAPNNSEAFDAYGYDIPRYAADSAGLTEECKAADPQVLCFNMSGQLGMGSFYDIIHFNTQGNARFGELLGERYFASAQPSTGKAH</sequence>
<dbReference type="EMBL" id="CP068046">
    <property type="protein sequence ID" value="QQR38406.1"/>
    <property type="molecule type" value="Genomic_DNA"/>
</dbReference>
<keyword evidence="2" id="KW-1185">Reference proteome</keyword>
<proteinExistence type="predicted"/>
<accession>A0ABX7C2V1</accession>
<dbReference type="Proteomes" id="UP000595857">
    <property type="component" value="Chromosome"/>
</dbReference>
<protein>
    <recommendedName>
        <fullName evidence="3">SGNH hydrolase-type esterase domain-containing protein</fullName>
    </recommendedName>
</protein>
<evidence type="ECO:0008006" key="3">
    <source>
        <dbReference type="Google" id="ProtNLM"/>
    </source>
</evidence>
<evidence type="ECO:0000313" key="1">
    <source>
        <dbReference type="EMBL" id="QQR38406.1"/>
    </source>
</evidence>
<dbReference type="SUPFAM" id="SSF52266">
    <property type="entry name" value="SGNH hydrolase"/>
    <property type="match status" value="1"/>
</dbReference>
<organism evidence="1 2">
    <name type="scientific">Devosia rhizoryzae</name>
    <dbReference type="NCBI Taxonomy" id="2774137"/>
    <lineage>
        <taxon>Bacteria</taxon>
        <taxon>Pseudomonadati</taxon>
        <taxon>Pseudomonadota</taxon>
        <taxon>Alphaproteobacteria</taxon>
        <taxon>Hyphomicrobiales</taxon>
        <taxon>Devosiaceae</taxon>
        <taxon>Devosia</taxon>
    </lineage>
</organism>
<evidence type="ECO:0000313" key="2">
    <source>
        <dbReference type="Proteomes" id="UP000595857"/>
    </source>
</evidence>
<gene>
    <name evidence="1" type="ORF">JI748_11515</name>
</gene>